<accession>A0A937X153</accession>
<comment type="caution">
    <text evidence="1">The sequence shown here is derived from an EMBL/GenBank/DDBJ whole genome shotgun (WGS) entry which is preliminary data.</text>
</comment>
<protein>
    <submittedName>
        <fullName evidence="1">Uncharacterized protein</fullName>
    </submittedName>
</protein>
<dbReference type="AlphaFoldDB" id="A0A937X153"/>
<sequence length="63" mass="6806">MPAGVIDVLEVVDVDHDDRQPVTEARRAIGLFPQPVEEQAPVVEPRQLVGVGFVFGDLVLAAQ</sequence>
<evidence type="ECO:0000313" key="1">
    <source>
        <dbReference type="EMBL" id="MBM3274013.1"/>
    </source>
</evidence>
<proteinExistence type="predicted"/>
<name>A0A937X153_9BACT</name>
<dbReference type="Proteomes" id="UP000703893">
    <property type="component" value="Unassembled WGS sequence"/>
</dbReference>
<evidence type="ECO:0000313" key="2">
    <source>
        <dbReference type="Proteomes" id="UP000703893"/>
    </source>
</evidence>
<dbReference type="EMBL" id="VGJX01000099">
    <property type="protein sequence ID" value="MBM3274013.1"/>
    <property type="molecule type" value="Genomic_DNA"/>
</dbReference>
<reference evidence="1 2" key="1">
    <citation type="submission" date="2019-03" db="EMBL/GenBank/DDBJ databases">
        <title>Lake Tanganyika Metagenome-Assembled Genomes (MAGs).</title>
        <authorList>
            <person name="Tran P."/>
        </authorList>
    </citation>
    <scope>NUCLEOTIDE SEQUENCE [LARGE SCALE GENOMIC DNA]</scope>
    <source>
        <strain evidence="1">K_DeepCast_65m_m2_236</strain>
    </source>
</reference>
<feature type="non-terminal residue" evidence="1">
    <location>
        <position position="63"/>
    </location>
</feature>
<gene>
    <name evidence="1" type="ORF">FJZ00_02585</name>
</gene>
<organism evidence="1 2">
    <name type="scientific">Candidatus Tanganyikabacteria bacterium</name>
    <dbReference type="NCBI Taxonomy" id="2961651"/>
    <lineage>
        <taxon>Bacteria</taxon>
        <taxon>Bacillati</taxon>
        <taxon>Candidatus Sericytochromatia</taxon>
        <taxon>Candidatus Tanganyikabacteria</taxon>
    </lineage>
</organism>